<keyword evidence="2" id="KW-1185">Reference proteome</keyword>
<dbReference type="AlphaFoldDB" id="A0A368LJ75"/>
<evidence type="ECO:0000313" key="2">
    <source>
        <dbReference type="Proteomes" id="UP000252479"/>
    </source>
</evidence>
<proteinExistence type="predicted"/>
<reference evidence="1 2" key="1">
    <citation type="journal article" date="2017" name="Elife">
        <title>Extensive horizontal gene transfer in cheese-associated bacteria.</title>
        <authorList>
            <person name="Bonham K.S."/>
            <person name="Wolfe B.E."/>
            <person name="Dutton R.J."/>
        </authorList>
    </citation>
    <scope>NUCLEOTIDE SEQUENCE [LARGE SCALE GENOMIC DNA]</scope>
    <source>
        <strain evidence="1 2">JB196</strain>
    </source>
</reference>
<sequence>MLEAKLKKLIKVLNKARAEKDFETIQKVTHLLATQLPKIDQSKHIDVIQALKCAYELAHDTVSAEAKQVSQQMGLLNQNKTRKRAYAKMQIATQQQIGIHKPSTIQRGSL</sequence>
<organism evidence="1 2">
    <name type="scientific">Vibrio casei</name>
    <dbReference type="NCBI Taxonomy" id="673372"/>
    <lineage>
        <taxon>Bacteria</taxon>
        <taxon>Pseudomonadati</taxon>
        <taxon>Pseudomonadota</taxon>
        <taxon>Gammaproteobacteria</taxon>
        <taxon>Vibrionales</taxon>
        <taxon>Vibrionaceae</taxon>
        <taxon>Vibrio</taxon>
    </lineage>
</organism>
<dbReference type="GeneID" id="303190270"/>
<dbReference type="Proteomes" id="UP000252479">
    <property type="component" value="Unassembled WGS sequence"/>
</dbReference>
<evidence type="ECO:0000313" key="1">
    <source>
        <dbReference type="EMBL" id="RCS70757.1"/>
    </source>
</evidence>
<name>A0A368LJ75_9VIBR</name>
<dbReference type="EMBL" id="QPGL01000002">
    <property type="protein sequence ID" value="RCS70757.1"/>
    <property type="molecule type" value="Genomic_DNA"/>
</dbReference>
<accession>A0A368LJ75</accession>
<comment type="caution">
    <text evidence="1">The sequence shown here is derived from an EMBL/GenBank/DDBJ whole genome shotgun (WGS) entry which is preliminary data.</text>
</comment>
<gene>
    <name evidence="1" type="ORF">CIK83_15195</name>
</gene>
<dbReference type="RefSeq" id="WP_086959827.1">
    <property type="nucleotide sequence ID" value="NZ_FUKS01000017.1"/>
</dbReference>
<protein>
    <submittedName>
        <fullName evidence="1">Uncharacterized protein</fullName>
    </submittedName>
</protein>